<reference evidence="3" key="1">
    <citation type="submission" date="2015-10" db="EMBL/GenBank/DDBJ databases">
        <title>Draft Genome Sequences of 11 Lactococcus lactis subspecies cremoris strains.</title>
        <authorList>
            <person name="Wels M."/>
            <person name="Backus L."/>
            <person name="Boekhorst J."/>
            <person name="Dijkstra A."/>
            <person name="Beerthuizen M."/>
            <person name="Kelly W."/>
            <person name="Siezen R."/>
            <person name="Bachmann H."/>
            <person name="Van Hijum S."/>
        </authorList>
    </citation>
    <scope>NUCLEOTIDE SEQUENCE [LARGE SCALE GENOMIC DNA]</scope>
    <source>
        <strain evidence="3">LMG8520</strain>
    </source>
</reference>
<keyword evidence="1" id="KW-1133">Transmembrane helix</keyword>
<dbReference type="Gene3D" id="2.60.40.10">
    <property type="entry name" value="Immunoglobulins"/>
    <property type="match status" value="1"/>
</dbReference>
<dbReference type="RefSeq" id="WP_058210605.1">
    <property type="nucleotide sequence ID" value="NZ_LKLP01000127.1"/>
</dbReference>
<gene>
    <name evidence="2" type="ORF">LMG8520_2583</name>
</gene>
<dbReference type="Proteomes" id="UP000054230">
    <property type="component" value="Unassembled WGS sequence"/>
</dbReference>
<name>A0A0V8CVF4_LACLL</name>
<evidence type="ECO:0000313" key="3">
    <source>
        <dbReference type="Proteomes" id="UP000054230"/>
    </source>
</evidence>
<sequence length="369" mass="38976">MITKKRRKIILELLAFFFLFLIISKPLEGFAVNSGNGTATFSYLAASSLPTINEGSPITAGTTSVIITGTSNAQVTVTLLATDGLTSLDSITNFLDSNGKYTYNPSLSLIKGERLTAVQTPPGNGPSQTATQPIVAADLLVKASNSPTINQITAGDTSISGKADSSGSTITITLPNGLVEQVVSSQTPNSDGLYDWSLQVPTSQMVLSVNQVVSAAQTNLPTDEYLYSISAATNTTILADTTPQIPNPDVNQVFIGDQIISGKGTSGSTITVTFPDQSTLTSLVDAEGLWTLNIPATISLSPNDLLISQSSKAGYKSSDIIKIKVLIKQTSWVLPFTGGYSYFLLLVIASLLTLIIILLKLPDLKIKKH</sequence>
<dbReference type="EMBL" id="LKLP01000127">
    <property type="protein sequence ID" value="KSU05286.1"/>
    <property type="molecule type" value="Genomic_DNA"/>
</dbReference>
<dbReference type="PATRIC" id="fig|1360.106.peg.2314"/>
<protein>
    <recommendedName>
        <fullName evidence="4">Bacterial Ig domain-containing protein</fullName>
    </recommendedName>
</protein>
<evidence type="ECO:0000256" key="1">
    <source>
        <dbReference type="SAM" id="Phobius"/>
    </source>
</evidence>
<evidence type="ECO:0008006" key="4">
    <source>
        <dbReference type="Google" id="ProtNLM"/>
    </source>
</evidence>
<dbReference type="InterPro" id="IPR013783">
    <property type="entry name" value="Ig-like_fold"/>
</dbReference>
<proteinExistence type="predicted"/>
<organism evidence="2 3">
    <name type="scientific">Lactococcus lactis subsp. lactis</name>
    <name type="common">Streptococcus lactis</name>
    <dbReference type="NCBI Taxonomy" id="1360"/>
    <lineage>
        <taxon>Bacteria</taxon>
        <taxon>Bacillati</taxon>
        <taxon>Bacillota</taxon>
        <taxon>Bacilli</taxon>
        <taxon>Lactobacillales</taxon>
        <taxon>Streptococcaceae</taxon>
        <taxon>Lactococcus</taxon>
    </lineage>
</organism>
<dbReference type="AlphaFoldDB" id="A0A0V8CVF4"/>
<evidence type="ECO:0000313" key="2">
    <source>
        <dbReference type="EMBL" id="KSU05286.1"/>
    </source>
</evidence>
<keyword evidence="1" id="KW-0472">Membrane</keyword>
<accession>A0A0V8CVF4</accession>
<feature type="transmembrane region" description="Helical" evidence="1">
    <location>
        <begin position="339"/>
        <end position="359"/>
    </location>
</feature>
<keyword evidence="1" id="KW-0812">Transmembrane</keyword>
<comment type="caution">
    <text evidence="2">The sequence shown here is derived from an EMBL/GenBank/DDBJ whole genome shotgun (WGS) entry which is preliminary data.</text>
</comment>